<reference evidence="1" key="2">
    <citation type="journal article" date="2015" name="Fish Shellfish Immunol.">
        <title>Early steps in the European eel (Anguilla anguilla)-Vibrio vulnificus interaction in the gills: Role of the RtxA13 toxin.</title>
        <authorList>
            <person name="Callol A."/>
            <person name="Pajuelo D."/>
            <person name="Ebbesson L."/>
            <person name="Teles M."/>
            <person name="MacKenzie S."/>
            <person name="Amaro C."/>
        </authorList>
    </citation>
    <scope>NUCLEOTIDE SEQUENCE</scope>
</reference>
<organism evidence="1">
    <name type="scientific">Anguilla anguilla</name>
    <name type="common">European freshwater eel</name>
    <name type="synonym">Muraena anguilla</name>
    <dbReference type="NCBI Taxonomy" id="7936"/>
    <lineage>
        <taxon>Eukaryota</taxon>
        <taxon>Metazoa</taxon>
        <taxon>Chordata</taxon>
        <taxon>Craniata</taxon>
        <taxon>Vertebrata</taxon>
        <taxon>Euteleostomi</taxon>
        <taxon>Actinopterygii</taxon>
        <taxon>Neopterygii</taxon>
        <taxon>Teleostei</taxon>
        <taxon>Anguilliformes</taxon>
        <taxon>Anguillidae</taxon>
        <taxon>Anguilla</taxon>
    </lineage>
</organism>
<proteinExistence type="predicted"/>
<sequence>MNSSVFPLPFLEKLWGGAGGRRCSVWWNFV</sequence>
<evidence type="ECO:0000313" key="1">
    <source>
        <dbReference type="EMBL" id="JAH00287.1"/>
    </source>
</evidence>
<name>A0A0E9P7N1_ANGAN</name>
<reference evidence="1" key="1">
    <citation type="submission" date="2014-11" db="EMBL/GenBank/DDBJ databases">
        <authorList>
            <person name="Amaro Gonzalez C."/>
        </authorList>
    </citation>
    <scope>NUCLEOTIDE SEQUENCE</scope>
</reference>
<protein>
    <submittedName>
        <fullName evidence="1">Uncharacterized protein</fullName>
    </submittedName>
</protein>
<accession>A0A0E9P7N1</accession>
<dbReference type="EMBL" id="GBXM01108290">
    <property type="protein sequence ID" value="JAH00287.1"/>
    <property type="molecule type" value="Transcribed_RNA"/>
</dbReference>
<dbReference type="AlphaFoldDB" id="A0A0E9P7N1"/>